<evidence type="ECO:0000313" key="10">
    <source>
        <dbReference type="Proteomes" id="UP000218165"/>
    </source>
</evidence>
<evidence type="ECO:0000256" key="6">
    <source>
        <dbReference type="ARBA" id="ARBA00023277"/>
    </source>
</evidence>
<keyword evidence="4" id="KW-0418">Kinase</keyword>
<keyword evidence="2" id="KW-0808">Transferase</keyword>
<dbReference type="SUPFAM" id="SSF142764">
    <property type="entry name" value="YgbK-like"/>
    <property type="match status" value="1"/>
</dbReference>
<evidence type="ECO:0000259" key="8">
    <source>
        <dbReference type="Pfam" id="PF17042"/>
    </source>
</evidence>
<dbReference type="KEGG" id="brz:CFK38_16970"/>
<dbReference type="InterPro" id="IPR037051">
    <property type="entry name" value="4-carb_acid_sugar_kinase_N_sf"/>
</dbReference>
<evidence type="ECO:0000313" key="9">
    <source>
        <dbReference type="EMBL" id="ATG53020.1"/>
    </source>
</evidence>
<comment type="similarity">
    <text evidence="1">Belongs to the four-carbon acid sugar kinase family.</text>
</comment>
<feature type="domain" description="Four-carbon acid sugar kinase N-terminal" evidence="7">
    <location>
        <begin position="9"/>
        <end position="248"/>
    </location>
</feature>
<dbReference type="Gene3D" id="3.40.980.20">
    <property type="entry name" value="Four-carbon acid sugar kinase, nucleotide binding domain"/>
    <property type="match status" value="1"/>
</dbReference>
<reference evidence="10" key="1">
    <citation type="submission" date="2017-09" db="EMBL/GenBank/DDBJ databases">
        <title>Brachybacterium sp. VM2412.</title>
        <authorList>
            <person name="Tak E.J."/>
            <person name="Bae J.-W."/>
        </authorList>
    </citation>
    <scope>NUCLEOTIDE SEQUENCE [LARGE SCALE GENOMIC DNA]</scope>
    <source>
        <strain evidence="10">VM2412</strain>
    </source>
</reference>
<proteinExistence type="inferred from homology"/>
<evidence type="ECO:0008006" key="11">
    <source>
        <dbReference type="Google" id="ProtNLM"/>
    </source>
</evidence>
<dbReference type="RefSeq" id="WP_096804128.1">
    <property type="nucleotide sequence ID" value="NZ_CP023563.1"/>
</dbReference>
<dbReference type="InterPro" id="IPR010737">
    <property type="entry name" value="4-carb_acid_sugar_kinase_N"/>
</dbReference>
<dbReference type="EMBL" id="CP023563">
    <property type="protein sequence ID" value="ATG53020.1"/>
    <property type="molecule type" value="Genomic_DNA"/>
</dbReference>
<name>A0A291GSC2_9MICO</name>
<evidence type="ECO:0000256" key="4">
    <source>
        <dbReference type="ARBA" id="ARBA00022777"/>
    </source>
</evidence>
<keyword evidence="6" id="KW-0119">Carbohydrate metabolism</keyword>
<dbReference type="GO" id="GO:0016301">
    <property type="term" value="F:kinase activity"/>
    <property type="evidence" value="ECO:0007669"/>
    <property type="project" value="UniProtKB-KW"/>
</dbReference>
<dbReference type="Pfam" id="PF07005">
    <property type="entry name" value="SBD_N"/>
    <property type="match status" value="1"/>
</dbReference>
<evidence type="ECO:0000256" key="3">
    <source>
        <dbReference type="ARBA" id="ARBA00022741"/>
    </source>
</evidence>
<keyword evidence="3" id="KW-0547">Nucleotide-binding</keyword>
<dbReference type="InterPro" id="IPR042213">
    <property type="entry name" value="NBD_C_sf"/>
</dbReference>
<keyword evidence="5" id="KW-0067">ATP-binding</keyword>
<evidence type="ECO:0000256" key="2">
    <source>
        <dbReference type="ARBA" id="ARBA00022679"/>
    </source>
</evidence>
<dbReference type="Gene3D" id="3.40.50.10840">
    <property type="entry name" value="Putative sugar-binding, N-terminal domain"/>
    <property type="match status" value="1"/>
</dbReference>
<dbReference type="Pfam" id="PF17042">
    <property type="entry name" value="NBD_C"/>
    <property type="match status" value="1"/>
</dbReference>
<evidence type="ECO:0000259" key="7">
    <source>
        <dbReference type="Pfam" id="PF07005"/>
    </source>
</evidence>
<feature type="domain" description="Four-carbon acid sugar kinase nucleotide binding" evidence="8">
    <location>
        <begin position="278"/>
        <end position="441"/>
    </location>
</feature>
<accession>A0A291GSC2</accession>
<organism evidence="9 10">
    <name type="scientific">Brachybacterium vulturis</name>
    <dbReference type="NCBI Taxonomy" id="2017484"/>
    <lineage>
        <taxon>Bacteria</taxon>
        <taxon>Bacillati</taxon>
        <taxon>Actinomycetota</taxon>
        <taxon>Actinomycetes</taxon>
        <taxon>Micrococcales</taxon>
        <taxon>Dermabacteraceae</taxon>
        <taxon>Brachybacterium</taxon>
    </lineage>
</organism>
<dbReference type="InterPro" id="IPR031475">
    <property type="entry name" value="NBD_C"/>
</dbReference>
<gene>
    <name evidence="9" type="ORF">CFK38_16970</name>
</gene>
<keyword evidence="10" id="KW-1185">Reference proteome</keyword>
<dbReference type="GO" id="GO:0005524">
    <property type="term" value="F:ATP binding"/>
    <property type="evidence" value="ECO:0007669"/>
    <property type="project" value="UniProtKB-KW"/>
</dbReference>
<dbReference type="OrthoDB" id="153193at2"/>
<protein>
    <recommendedName>
        <fullName evidence="11">Hrp-dependent type III effector protein</fullName>
    </recommendedName>
</protein>
<evidence type="ECO:0000256" key="5">
    <source>
        <dbReference type="ARBA" id="ARBA00022840"/>
    </source>
</evidence>
<dbReference type="Proteomes" id="UP000218165">
    <property type="component" value="Chromosome"/>
</dbReference>
<sequence length="457" mass="48632">MTPPDRIVYVVLDDDPTGTQSIADLPILTSWTIEDISWALAQDRPAVYVLTNSRSLSPDDAVRVNREVVSNSLAACPAGTRLEFISRSDSTLRGHFPLETDTIESARRTAGLPPSDALLIIPAFPEAGRVTRQGVHYTADSAGRKIPVGDSEYAADATFGYTSSDLRHWVEEKSQGHTRAADVTLLTLEQVRAGSVVVAQELMSARGVVVLDCETTRDLAVLTTAIRDVTATGRRLLYRVGPPFVRALIGQEPSPPLTTSEIARVRTEGAGPGMAGGLVVVGSHVPITTRQLTGLRERHSIFDVEIDVARVMDDTDRQAHLDQAVEALLDHLPHGNAVVSTSRTVIRAQSGDASLEIARGVSAALVHVVQRVLSAGRPRFVVAKGGITSSDVATHGLGFRRAWAHGSMLPGLVSLWSAADGPAVGIPYVVFPGNVGDADALADVVTRLNAETPIRAA</sequence>
<dbReference type="AlphaFoldDB" id="A0A291GSC2"/>
<evidence type="ECO:0000256" key="1">
    <source>
        <dbReference type="ARBA" id="ARBA00005715"/>
    </source>
</evidence>